<accession>A0A9W4PBM5</accession>
<dbReference type="Proteomes" id="UP000789326">
    <property type="component" value="Unassembled WGS sequence"/>
</dbReference>
<sequence length="76" mass="9378">MKFHDDNEKAFKPLQEFLANWSNEPEDVDETLGQYMYMFHDEEKTYYKHFGNRKYFNINNDGTTEGEIEDWRNWND</sequence>
<proteinExistence type="predicted"/>
<comment type="caution">
    <text evidence="1">The sequence shown here is derived from an EMBL/GenBank/DDBJ whole genome shotgun (WGS) entry which is preliminary data.</text>
</comment>
<dbReference type="EMBL" id="CAKKMG010000014">
    <property type="protein sequence ID" value="CAH0185087.1"/>
    <property type="molecule type" value="Genomic_DNA"/>
</dbReference>
<evidence type="ECO:0000313" key="2">
    <source>
        <dbReference type="Proteomes" id="UP000789326"/>
    </source>
</evidence>
<evidence type="ECO:0000313" key="1">
    <source>
        <dbReference type="EMBL" id="CAH0185087.1"/>
    </source>
</evidence>
<dbReference type="AlphaFoldDB" id="A0A9W4PBM5"/>
<name>A0A9W4PBM5_9BACI</name>
<gene>
    <name evidence="1" type="ORF">SRABI133_01524</name>
</gene>
<dbReference type="RefSeq" id="WP_230301406.1">
    <property type="nucleotide sequence ID" value="NZ_CAKKMG010000014.1"/>
</dbReference>
<organism evidence="1 2">
    <name type="scientific">Peribacillus simplex</name>
    <dbReference type="NCBI Taxonomy" id="1478"/>
    <lineage>
        <taxon>Bacteria</taxon>
        <taxon>Bacillati</taxon>
        <taxon>Bacillota</taxon>
        <taxon>Bacilli</taxon>
        <taxon>Bacillales</taxon>
        <taxon>Bacillaceae</taxon>
        <taxon>Peribacillus</taxon>
    </lineage>
</organism>
<protein>
    <submittedName>
        <fullName evidence="1">Uncharacterized protein</fullName>
    </submittedName>
</protein>
<reference evidence="1" key="1">
    <citation type="submission" date="2021-11" db="EMBL/GenBank/DDBJ databases">
        <authorList>
            <person name="Bulgarelli D."/>
        </authorList>
    </citation>
    <scope>NUCLEOTIDE SEQUENCE</scope>
    <source>
        <strain evidence="1">Bi133</strain>
    </source>
</reference>